<feature type="compositionally biased region" description="Polar residues" evidence="1">
    <location>
        <begin position="1"/>
        <end position="17"/>
    </location>
</feature>
<dbReference type="EMBL" id="JBDFQZ010000004">
    <property type="protein sequence ID" value="KAK9732586.1"/>
    <property type="molecule type" value="Genomic_DNA"/>
</dbReference>
<feature type="region of interest" description="Disordered" evidence="1">
    <location>
        <begin position="1"/>
        <end position="42"/>
    </location>
</feature>
<organism evidence="2 3">
    <name type="scientific">Saponaria officinalis</name>
    <name type="common">Common soapwort</name>
    <name type="synonym">Lychnis saponaria</name>
    <dbReference type="NCBI Taxonomy" id="3572"/>
    <lineage>
        <taxon>Eukaryota</taxon>
        <taxon>Viridiplantae</taxon>
        <taxon>Streptophyta</taxon>
        <taxon>Embryophyta</taxon>
        <taxon>Tracheophyta</taxon>
        <taxon>Spermatophyta</taxon>
        <taxon>Magnoliopsida</taxon>
        <taxon>eudicotyledons</taxon>
        <taxon>Gunneridae</taxon>
        <taxon>Pentapetalae</taxon>
        <taxon>Caryophyllales</taxon>
        <taxon>Caryophyllaceae</taxon>
        <taxon>Caryophylleae</taxon>
        <taxon>Saponaria</taxon>
    </lineage>
</organism>
<sequence length="170" mass="19092">MHMNNMCSKPLTNNGNVSRERDNAVKVAPRSSSESMQVNNLRSKPVTDNENVSREKFDDAKKPVLRVCEVETLSASINKDGSERNSCKVTSDCLDDVVVLDSDEVVMIKKTGNKNLSRRSGKKVKRKFGDSADYPLYVAEQIRRVDSRVKRSGISIEHPIDVENCCHYSD</sequence>
<comment type="caution">
    <text evidence="2">The sequence shown here is derived from an EMBL/GenBank/DDBJ whole genome shotgun (WGS) entry which is preliminary data.</text>
</comment>
<proteinExistence type="predicted"/>
<dbReference type="AlphaFoldDB" id="A0AAW1LH90"/>
<keyword evidence="3" id="KW-1185">Reference proteome</keyword>
<evidence type="ECO:0000313" key="2">
    <source>
        <dbReference type="EMBL" id="KAK9732586.1"/>
    </source>
</evidence>
<accession>A0AAW1LH90</accession>
<evidence type="ECO:0000313" key="3">
    <source>
        <dbReference type="Proteomes" id="UP001443914"/>
    </source>
</evidence>
<protein>
    <submittedName>
        <fullName evidence="2">Uncharacterized protein</fullName>
    </submittedName>
</protein>
<feature type="compositionally biased region" description="Polar residues" evidence="1">
    <location>
        <begin position="30"/>
        <end position="42"/>
    </location>
</feature>
<dbReference type="Proteomes" id="UP001443914">
    <property type="component" value="Unassembled WGS sequence"/>
</dbReference>
<name>A0AAW1LH90_SAPOF</name>
<evidence type="ECO:0000256" key="1">
    <source>
        <dbReference type="SAM" id="MobiDB-lite"/>
    </source>
</evidence>
<reference evidence="2" key="1">
    <citation type="submission" date="2024-03" db="EMBL/GenBank/DDBJ databases">
        <title>WGS assembly of Saponaria officinalis var. Norfolk2.</title>
        <authorList>
            <person name="Jenkins J."/>
            <person name="Shu S."/>
            <person name="Grimwood J."/>
            <person name="Barry K."/>
            <person name="Goodstein D."/>
            <person name="Schmutz J."/>
            <person name="Leebens-Mack J."/>
            <person name="Osbourn A."/>
        </authorList>
    </citation>
    <scope>NUCLEOTIDE SEQUENCE [LARGE SCALE GENOMIC DNA]</scope>
    <source>
        <strain evidence="2">JIC</strain>
    </source>
</reference>
<gene>
    <name evidence="2" type="ORF">RND81_04G008000</name>
</gene>